<evidence type="ECO:0000259" key="3">
    <source>
        <dbReference type="PROSITE" id="PS50812"/>
    </source>
</evidence>
<reference evidence="5" key="1">
    <citation type="submission" date="2014-09" db="EMBL/GenBank/DDBJ databases">
        <authorList>
            <person name="Sharma Rahul"/>
            <person name="Thines Marco"/>
        </authorList>
    </citation>
    <scope>NUCLEOTIDE SEQUENCE [LARGE SCALE GENOMIC DNA]</scope>
</reference>
<dbReference type="InterPro" id="IPR000313">
    <property type="entry name" value="PWWP_dom"/>
</dbReference>
<feature type="compositionally biased region" description="Basic and acidic residues" evidence="2">
    <location>
        <begin position="297"/>
        <end position="313"/>
    </location>
</feature>
<keyword evidence="1" id="KW-0175">Coiled coil</keyword>
<evidence type="ECO:0000256" key="2">
    <source>
        <dbReference type="SAM" id="MobiDB-lite"/>
    </source>
</evidence>
<dbReference type="AlphaFoldDB" id="A0A0P1A426"/>
<organism evidence="4 5">
    <name type="scientific">Plasmopara halstedii</name>
    <name type="common">Downy mildew of sunflower</name>
    <dbReference type="NCBI Taxonomy" id="4781"/>
    <lineage>
        <taxon>Eukaryota</taxon>
        <taxon>Sar</taxon>
        <taxon>Stramenopiles</taxon>
        <taxon>Oomycota</taxon>
        <taxon>Peronosporomycetes</taxon>
        <taxon>Peronosporales</taxon>
        <taxon>Peronosporaceae</taxon>
        <taxon>Plasmopara</taxon>
    </lineage>
</organism>
<dbReference type="STRING" id="4781.A0A0P1A426"/>
<feature type="coiled-coil region" evidence="1">
    <location>
        <begin position="493"/>
        <end position="520"/>
    </location>
</feature>
<feature type="domain" description="PWWP" evidence="3">
    <location>
        <begin position="71"/>
        <end position="133"/>
    </location>
</feature>
<proteinExistence type="predicted"/>
<dbReference type="RefSeq" id="XP_024571624.1">
    <property type="nucleotide sequence ID" value="XM_024722148.1"/>
</dbReference>
<evidence type="ECO:0000313" key="5">
    <source>
        <dbReference type="Proteomes" id="UP000054928"/>
    </source>
</evidence>
<accession>A0A0P1A426</accession>
<feature type="region of interest" description="Disordered" evidence="2">
    <location>
        <begin position="284"/>
        <end position="315"/>
    </location>
</feature>
<dbReference type="CDD" id="cd20104">
    <property type="entry name" value="MBT_PHF20L1-like"/>
    <property type="match status" value="1"/>
</dbReference>
<dbReference type="OrthoDB" id="161570at2759"/>
<dbReference type="SUPFAM" id="SSF63748">
    <property type="entry name" value="Tudor/PWWP/MBT"/>
    <property type="match status" value="2"/>
</dbReference>
<feature type="compositionally biased region" description="Basic residues" evidence="2">
    <location>
        <begin position="284"/>
        <end position="296"/>
    </location>
</feature>
<dbReference type="EMBL" id="CCYD01000041">
    <property type="protein sequence ID" value="CEG35255.1"/>
    <property type="molecule type" value="Genomic_DNA"/>
</dbReference>
<evidence type="ECO:0000313" key="4">
    <source>
        <dbReference type="EMBL" id="CEG35255.1"/>
    </source>
</evidence>
<dbReference type="OMA" id="KERCRCW"/>
<name>A0A0P1A426_PLAHL</name>
<sequence>MSTDYTLQKGDWLDVVDDDGIWNVAQVLRLPTPDTVEVTYDGWGSEYDEEVELKSERIAPVHTHTTIVKCWAKMETWPWWPALVTIRAPGSTEGSKNLRLEERLLVDFLDREEFSDRCRCWVEKSKILPYNLDESTQTKLGPKSKKSKSKGEAKFRNLELSTNLLASCDAKEEFPKFVEGTLPVQYKKKVTRPTSVLRKEMGEEEWMRGFADNRIKHAITHAYMPEFPKAKKIWDIGTTTVEKTRQIPTKIQKVSHDHDKKSYNSQIEVDVKVVAKMPKSAKVKSLKSAKKTCKTLKRSEDRKNPRIQEKEKLSVSANTSRFEAAKSSCGLIEGSRTQETQHASDFCKDDQKSSLKVDIEQIKVSLRKYGKTPKLLKSSKKSAAYLPLYTPSYARVLKSGQQKAKPHSHHNRRACRSPCSKKTMCSSVSGGVDIESLPNFNRQVQQTKLSASNGDVCRTNSTETVISPLVNLAQLTKSTLRVEKKLHGMETALECKLTEYMEKSAEAKQLQNECAAMHSETQSSPTPSIRAQSCPENLQRVHDLVAPETSISVSEPQKNFEGIVWRESMANRDPDGSQISEFAKESCTKSSIRELELVLDDVISSELNHSLVANPTFAEFEAVKAEVLRSSKVQAAIAHMKHSYNFTDGFRRAGEEANLRFGSHTPRHESFYQSPRYLNKNVTLWEYEHGNELNVADSQNAVSLLFDSSPTMQGGFTFSVNDNFSMDQWYQDLYPKTFELQRQRY</sequence>
<dbReference type="GeneID" id="36404439"/>
<dbReference type="Proteomes" id="UP000054928">
    <property type="component" value="Unassembled WGS sequence"/>
</dbReference>
<dbReference type="CDD" id="cd05162">
    <property type="entry name" value="PWWP"/>
    <property type="match status" value="1"/>
</dbReference>
<dbReference type="PROSITE" id="PS50812">
    <property type="entry name" value="PWWP"/>
    <property type="match status" value="1"/>
</dbReference>
<dbReference type="Gene3D" id="2.30.30.140">
    <property type="match status" value="2"/>
</dbReference>
<protein>
    <submittedName>
        <fullName evidence="4">PWWP domain</fullName>
    </submittedName>
</protein>
<evidence type="ECO:0000256" key="1">
    <source>
        <dbReference type="SAM" id="Coils"/>
    </source>
</evidence>
<keyword evidence="5" id="KW-1185">Reference proteome</keyword>
<dbReference type="Pfam" id="PF00855">
    <property type="entry name" value="PWWP"/>
    <property type="match status" value="1"/>
</dbReference>